<proteinExistence type="predicted"/>
<gene>
    <name evidence="1" type="ORF">KIN20_029927</name>
</gene>
<sequence length="107" mass="11823">MKVRFTTYSVTTLQKTGMKETTFANLTPSALFCLKSSCSSGPAVLCSCTYYGPARNGRHNETISCWKSAPQTDPLSLPRSPPMKRTVIAIHPRNPLPYILDSEDQLV</sequence>
<comment type="caution">
    <text evidence="1">The sequence shown here is derived from an EMBL/GenBank/DDBJ whole genome shotgun (WGS) entry which is preliminary data.</text>
</comment>
<keyword evidence="2" id="KW-1185">Reference proteome</keyword>
<evidence type="ECO:0000313" key="1">
    <source>
        <dbReference type="EMBL" id="KAJ1368679.1"/>
    </source>
</evidence>
<accession>A0AAD5R389</accession>
<organism evidence="1 2">
    <name type="scientific">Parelaphostrongylus tenuis</name>
    <name type="common">Meningeal worm</name>
    <dbReference type="NCBI Taxonomy" id="148309"/>
    <lineage>
        <taxon>Eukaryota</taxon>
        <taxon>Metazoa</taxon>
        <taxon>Ecdysozoa</taxon>
        <taxon>Nematoda</taxon>
        <taxon>Chromadorea</taxon>
        <taxon>Rhabditida</taxon>
        <taxon>Rhabditina</taxon>
        <taxon>Rhabditomorpha</taxon>
        <taxon>Strongyloidea</taxon>
        <taxon>Metastrongylidae</taxon>
        <taxon>Parelaphostrongylus</taxon>
    </lineage>
</organism>
<dbReference type="EMBL" id="JAHQIW010006271">
    <property type="protein sequence ID" value="KAJ1368679.1"/>
    <property type="molecule type" value="Genomic_DNA"/>
</dbReference>
<name>A0AAD5R389_PARTN</name>
<dbReference type="Proteomes" id="UP001196413">
    <property type="component" value="Unassembled WGS sequence"/>
</dbReference>
<dbReference type="AlphaFoldDB" id="A0AAD5R389"/>
<reference evidence="1" key="1">
    <citation type="submission" date="2021-06" db="EMBL/GenBank/DDBJ databases">
        <title>Parelaphostrongylus tenuis whole genome reference sequence.</title>
        <authorList>
            <person name="Garwood T.J."/>
            <person name="Larsen P.A."/>
            <person name="Fountain-Jones N.M."/>
            <person name="Garbe J.R."/>
            <person name="Macchietto M.G."/>
            <person name="Kania S.A."/>
            <person name="Gerhold R.W."/>
            <person name="Richards J.E."/>
            <person name="Wolf T.M."/>
        </authorList>
    </citation>
    <scope>NUCLEOTIDE SEQUENCE</scope>
    <source>
        <strain evidence="1">MNPRO001-30</strain>
        <tissue evidence="1">Meninges</tissue>
    </source>
</reference>
<protein>
    <submittedName>
        <fullName evidence="1">Uncharacterized protein</fullName>
    </submittedName>
</protein>
<evidence type="ECO:0000313" key="2">
    <source>
        <dbReference type="Proteomes" id="UP001196413"/>
    </source>
</evidence>